<evidence type="ECO:0000256" key="4">
    <source>
        <dbReference type="ARBA" id="ARBA00022627"/>
    </source>
</evidence>
<comment type="similarity">
    <text evidence="2">Belongs to the histone deacetylase family.</text>
</comment>
<keyword evidence="4" id="KW-0006">Acetoin catabolism</keyword>
<evidence type="ECO:0000256" key="2">
    <source>
        <dbReference type="ARBA" id="ARBA00005947"/>
    </source>
</evidence>
<protein>
    <recommendedName>
        <fullName evidence="3">Acetoin utilization protein AcuC</fullName>
    </recommendedName>
</protein>
<dbReference type="GO" id="GO:0045150">
    <property type="term" value="P:acetoin catabolic process"/>
    <property type="evidence" value="ECO:0007669"/>
    <property type="project" value="UniProtKB-KW"/>
</dbReference>
<sequence length="598" mass="67201">MRIEKIMRRRVVTVHPTTSIGDALKLLRGNRIRHLPVVDQERLVGIISDRDLRDALPSTLLAHDDDHTVLQKPVADIMQRQVITAHPLDFIEDAAVQIYEHKVGSLPVVEGNRLVGIITESDLFNSLIELFGVNKPSSHIEVEVDDRVGMLAEVSQVMREAQVNVCSVVVFPGDQPGRKNLVFRVQTIDPRPVMELLRSKGFAVVAPGEGGGALSRNARLIYSADYTRYYFHDEHPFNQRRLLLTYDLMSAYGLINDADILPPRLATDEELALIHDPRYIQFVRQQGESDTELPLAAGYGIGTEDVPFFPQMHEAAALIVGGTLQAVDAVMNGQAEHAFNPAGGLHHAFRGRASGFCIYNDCSVAIAYLRQHWDARILYIDTDAHHGDGVQWAFYDDPNVLTVSLHETGKYLFPGTGSLTERGEGSGYGYSVNIPLEAFTEDQSFLDIYHELIPKLARGFKPDVIVTQNGCDAHTYDPLTHLSCSMRIYQEIPRLAHRLAHEWCQGRWIAVGGGGYDIWRVVPRAWTLLWSEMTDQPLADGPLPEAWRSRWQPLSELELPTRLFDDPFPPIPRRAEITEKNRITLERALMYAPIETDS</sequence>
<dbReference type="InterPro" id="IPR023696">
    <property type="entry name" value="Ureohydrolase_dom_sf"/>
</dbReference>
<dbReference type="PANTHER" id="PTHR10625:SF10">
    <property type="entry name" value="HISTONE DEACETYLASE HDAC1"/>
    <property type="match status" value="1"/>
</dbReference>
<proteinExistence type="inferred from homology"/>
<dbReference type="PROSITE" id="PS51671">
    <property type="entry name" value="ACT"/>
    <property type="match status" value="1"/>
</dbReference>
<comment type="pathway">
    <text evidence="1">Ketone degradation; acetoin degradation.</text>
</comment>
<accession>A0AA48RGK7</accession>
<dbReference type="CDD" id="cd04584">
    <property type="entry name" value="CBS_pair_AcuB_like"/>
    <property type="match status" value="1"/>
</dbReference>
<dbReference type="PRINTS" id="PR01272">
    <property type="entry name" value="ACUCPROTEIN"/>
</dbReference>
<dbReference type="Pfam" id="PF01842">
    <property type="entry name" value="ACT"/>
    <property type="match status" value="1"/>
</dbReference>
<dbReference type="InterPro" id="IPR000644">
    <property type="entry name" value="CBS_dom"/>
</dbReference>
<feature type="domain" description="CBS" evidence="6">
    <location>
        <begin position="78"/>
        <end position="137"/>
    </location>
</feature>
<dbReference type="InterPro" id="IPR045865">
    <property type="entry name" value="ACT-like_dom_sf"/>
</dbReference>
<organism evidence="8 9">
    <name type="scientific">Brevibacillus aydinogluensis</name>
    <dbReference type="NCBI Taxonomy" id="927786"/>
    <lineage>
        <taxon>Bacteria</taxon>
        <taxon>Bacillati</taxon>
        <taxon>Bacillota</taxon>
        <taxon>Bacilli</taxon>
        <taxon>Bacillales</taxon>
        <taxon>Paenibacillaceae</taxon>
        <taxon>Brevibacillus</taxon>
    </lineage>
</organism>
<reference evidence="8" key="1">
    <citation type="submission" date="2023-07" db="EMBL/GenBank/DDBJ databases">
        <authorList>
            <person name="Ivanov I."/>
            <person name="Teneva D."/>
            <person name="Stoikov I."/>
        </authorList>
    </citation>
    <scope>NUCLEOTIDE SEQUENCE</scope>
    <source>
        <strain evidence="8">4475</strain>
    </source>
</reference>
<dbReference type="PROSITE" id="PS51371">
    <property type="entry name" value="CBS"/>
    <property type="match status" value="2"/>
</dbReference>
<name>A0AA48RGK7_9BACL</name>
<dbReference type="SUPFAM" id="SSF52768">
    <property type="entry name" value="Arginase/deacetylase"/>
    <property type="match status" value="1"/>
</dbReference>
<dbReference type="InterPro" id="IPR002912">
    <property type="entry name" value="ACT_dom"/>
</dbReference>
<dbReference type="KEGG" id="bayd:BSPP4475_05175"/>
<dbReference type="EMBL" id="OY569118">
    <property type="protein sequence ID" value="CAJ1001720.1"/>
    <property type="molecule type" value="Genomic_DNA"/>
</dbReference>
<keyword evidence="5" id="KW-0129">CBS domain</keyword>
<dbReference type="GO" id="GO:0040029">
    <property type="term" value="P:epigenetic regulation of gene expression"/>
    <property type="evidence" value="ECO:0007669"/>
    <property type="project" value="TreeGrafter"/>
</dbReference>
<evidence type="ECO:0000256" key="1">
    <source>
        <dbReference type="ARBA" id="ARBA00005101"/>
    </source>
</evidence>
<evidence type="ECO:0000313" key="8">
    <source>
        <dbReference type="EMBL" id="CAJ1001720.1"/>
    </source>
</evidence>
<dbReference type="PRINTS" id="PR01270">
    <property type="entry name" value="HDASUPER"/>
</dbReference>
<dbReference type="SMART" id="SM00116">
    <property type="entry name" value="CBS"/>
    <property type="match status" value="2"/>
</dbReference>
<dbReference type="InterPro" id="IPR000286">
    <property type="entry name" value="HDACs"/>
</dbReference>
<dbReference type="AlphaFoldDB" id="A0AA48RGK7"/>
<dbReference type="GO" id="GO:0004407">
    <property type="term" value="F:histone deacetylase activity"/>
    <property type="evidence" value="ECO:0007669"/>
    <property type="project" value="TreeGrafter"/>
</dbReference>
<evidence type="ECO:0000313" key="9">
    <source>
        <dbReference type="Proteomes" id="UP001189619"/>
    </source>
</evidence>
<dbReference type="CDD" id="cd09994">
    <property type="entry name" value="HDAC_AcuC_like"/>
    <property type="match status" value="1"/>
</dbReference>
<feature type="domain" description="CBS" evidence="6">
    <location>
        <begin position="7"/>
        <end position="65"/>
    </location>
</feature>
<dbReference type="InterPro" id="IPR037138">
    <property type="entry name" value="His_deacetylse_dom_sf"/>
</dbReference>
<dbReference type="Gene3D" id="3.10.580.10">
    <property type="entry name" value="CBS-domain"/>
    <property type="match status" value="1"/>
</dbReference>
<keyword evidence="9" id="KW-1185">Reference proteome</keyword>
<dbReference type="Pfam" id="PF00571">
    <property type="entry name" value="CBS"/>
    <property type="match status" value="2"/>
</dbReference>
<dbReference type="InterPro" id="IPR046342">
    <property type="entry name" value="CBS_dom_sf"/>
</dbReference>
<evidence type="ECO:0000256" key="3">
    <source>
        <dbReference type="ARBA" id="ARBA00020218"/>
    </source>
</evidence>
<dbReference type="InterPro" id="IPR023801">
    <property type="entry name" value="His_deacetylse_dom"/>
</dbReference>
<dbReference type="SUPFAM" id="SSF54631">
    <property type="entry name" value="CBS-domain pair"/>
    <property type="match status" value="1"/>
</dbReference>
<dbReference type="InterPro" id="IPR003085">
    <property type="entry name" value="AcuC"/>
</dbReference>
<gene>
    <name evidence="8" type="primary">acuC</name>
    <name evidence="8" type="ORF">BSPP4475_05175</name>
</gene>
<dbReference type="PANTHER" id="PTHR10625">
    <property type="entry name" value="HISTONE DEACETYLASE HDAC1-RELATED"/>
    <property type="match status" value="1"/>
</dbReference>
<dbReference type="CDD" id="cd04883">
    <property type="entry name" value="ACT_AcuB"/>
    <property type="match status" value="1"/>
</dbReference>
<dbReference type="Gene3D" id="3.40.800.20">
    <property type="entry name" value="Histone deacetylase domain"/>
    <property type="match status" value="1"/>
</dbReference>
<dbReference type="Pfam" id="PF00850">
    <property type="entry name" value="Hist_deacetyl"/>
    <property type="match status" value="1"/>
</dbReference>
<evidence type="ECO:0000259" key="6">
    <source>
        <dbReference type="PROSITE" id="PS51371"/>
    </source>
</evidence>
<dbReference type="SUPFAM" id="SSF55021">
    <property type="entry name" value="ACT-like"/>
    <property type="match status" value="1"/>
</dbReference>
<feature type="domain" description="ACT" evidence="7">
    <location>
        <begin position="139"/>
        <end position="211"/>
    </location>
</feature>
<evidence type="ECO:0000259" key="7">
    <source>
        <dbReference type="PROSITE" id="PS51671"/>
    </source>
</evidence>
<dbReference type="Proteomes" id="UP001189619">
    <property type="component" value="Chromosome"/>
</dbReference>
<evidence type="ECO:0000256" key="5">
    <source>
        <dbReference type="PROSITE-ProRule" id="PRU00703"/>
    </source>
</evidence>